<dbReference type="Proteomes" id="UP000708148">
    <property type="component" value="Unassembled WGS sequence"/>
</dbReference>
<name>A0A8S1J277_9CHLO</name>
<proteinExistence type="predicted"/>
<gene>
    <name evidence="1" type="ORF">OSTQU699_LOCUS6804</name>
</gene>
<evidence type="ECO:0000313" key="1">
    <source>
        <dbReference type="EMBL" id="CAD7701445.1"/>
    </source>
</evidence>
<dbReference type="EMBL" id="CAJHUC010001540">
    <property type="protein sequence ID" value="CAD7701445.1"/>
    <property type="molecule type" value="Genomic_DNA"/>
</dbReference>
<dbReference type="AlphaFoldDB" id="A0A8S1J277"/>
<comment type="caution">
    <text evidence="1">The sequence shown here is derived from an EMBL/GenBank/DDBJ whole genome shotgun (WGS) entry which is preliminary data.</text>
</comment>
<sequence length="154" mass="16726">MQGSGGLQAGCCVLSWFQRTTTHPKPLGAVVVSTRDMGLLTTRVCRLTRHCKAIWSPCIWVVLLVKRRELILDGSGFVCHSNRHIGTMIDGNAASETLDTNHLSVGIVLRSAVVGSGGIGLRRAFAPLCLRQRISAVSMTNTQVLTTVFLLWPK</sequence>
<protein>
    <submittedName>
        <fullName evidence="1">Uncharacterized protein</fullName>
    </submittedName>
</protein>
<accession>A0A8S1J277</accession>
<reference evidence="1" key="1">
    <citation type="submission" date="2020-12" db="EMBL/GenBank/DDBJ databases">
        <authorList>
            <person name="Iha C."/>
        </authorList>
    </citation>
    <scope>NUCLEOTIDE SEQUENCE</scope>
</reference>
<organism evidence="1 2">
    <name type="scientific">Ostreobium quekettii</name>
    <dbReference type="NCBI Taxonomy" id="121088"/>
    <lineage>
        <taxon>Eukaryota</taxon>
        <taxon>Viridiplantae</taxon>
        <taxon>Chlorophyta</taxon>
        <taxon>core chlorophytes</taxon>
        <taxon>Ulvophyceae</taxon>
        <taxon>TCBD clade</taxon>
        <taxon>Bryopsidales</taxon>
        <taxon>Ostreobineae</taxon>
        <taxon>Ostreobiaceae</taxon>
        <taxon>Ostreobium</taxon>
    </lineage>
</organism>
<evidence type="ECO:0000313" key="2">
    <source>
        <dbReference type="Proteomes" id="UP000708148"/>
    </source>
</evidence>
<keyword evidence="2" id="KW-1185">Reference proteome</keyword>